<sequence length="412" mass="44549">MVVVVSAAAAEEEEEDVTVREFDGASDHDRAAVERLERACEVGPSAGKLCLFTDLLGDPLCRVRHSPAFLMLVAESGAGGEVVGVVRGCVKTVACGRRGRDDELELFSKVGYLLGLRVSPAHRRRGVARALVARMEEWFRQAGAEYAYVATDRANEPSVRLFTSRCGYAKFRAPSVLAHPVFRHDLAPPRRAAVVRLCPRDAELLYRARFAGVEFFPRDIDAVLRNPLSLGTFLAVPDARAWPGGGGAGAEPFLASPPASWAVCSVWNCKDAFRLEVRGAPRLWRAAARASRAADRALSPWLARVPSVPDLFRPFGIHFLYGLGGAGPDAPRLATALCRHAHNAARRAGARVVATELAACDPLRAGVPHWARLGAEDLWCIKRLADGYGDGALGDWTKAPPGASIFVDPREF</sequence>
<reference evidence="1" key="1">
    <citation type="submission" date="2015-12" db="EMBL/GenBank/DDBJ databases">
        <title>Update maize B73 reference genome by single molecule sequencing technologies.</title>
        <authorList>
            <consortium name="Maize Genome Sequencing Project"/>
            <person name="Ware D."/>
        </authorList>
    </citation>
    <scope>NUCLEOTIDE SEQUENCE [LARGE SCALE GENOMIC DNA]</scope>
    <source>
        <tissue evidence="1">Seedling</tissue>
    </source>
</reference>
<dbReference type="OrthoDB" id="41532at2759"/>
<dbReference type="InterPro" id="IPR000182">
    <property type="entry name" value="GNAT_dom"/>
</dbReference>
<dbReference type="InterPro" id="IPR052810">
    <property type="entry name" value="Plant_NAT"/>
</dbReference>
<dbReference type="GO" id="GO:0016747">
    <property type="term" value="F:acyltransferase activity, transferring groups other than amino-acyl groups"/>
    <property type="evidence" value="ECO:0007669"/>
    <property type="project" value="InterPro"/>
</dbReference>
<dbReference type="AlphaFoldDB" id="A0A1D6HRK6"/>
<dbReference type="PROSITE" id="PS51186">
    <property type="entry name" value="GNAT"/>
    <property type="match status" value="1"/>
</dbReference>
<dbReference type="CDD" id="cd04301">
    <property type="entry name" value="NAT_SF"/>
    <property type="match status" value="1"/>
</dbReference>
<dbReference type="PaxDb" id="4577-GRMZM2G458082_P01"/>
<keyword evidence="1" id="KW-0808">Transferase</keyword>
<dbReference type="Pfam" id="PF00583">
    <property type="entry name" value="Acetyltransf_1"/>
    <property type="match status" value="1"/>
</dbReference>
<evidence type="ECO:0000313" key="1">
    <source>
        <dbReference type="EMBL" id="ONM51118.1"/>
    </source>
</evidence>
<protein>
    <submittedName>
        <fullName evidence="1">Putative N-acetyltransferase HLS1</fullName>
    </submittedName>
</protein>
<dbReference type="InterPro" id="IPR016181">
    <property type="entry name" value="Acyl_CoA_acyltransferase"/>
</dbReference>
<gene>
    <name evidence="1" type="ORF">ZEAMMB73_Zm00001d018677</name>
</gene>
<dbReference type="FunCoup" id="A0A1D6HRK6">
    <property type="interactions" value="909"/>
</dbReference>
<dbReference type="Gene3D" id="3.40.630.30">
    <property type="match status" value="1"/>
</dbReference>
<dbReference type="FunFam" id="3.40.630.30:FF:000116">
    <property type="entry name" value="Putative N-acetyltransferase HLS1"/>
    <property type="match status" value="1"/>
</dbReference>
<proteinExistence type="predicted"/>
<dbReference type="InParanoid" id="A0A1D6HRK6"/>
<accession>A0A1D6HRK6</accession>
<organism evidence="1">
    <name type="scientific">Zea mays</name>
    <name type="common">Maize</name>
    <dbReference type="NCBI Taxonomy" id="4577"/>
    <lineage>
        <taxon>Eukaryota</taxon>
        <taxon>Viridiplantae</taxon>
        <taxon>Streptophyta</taxon>
        <taxon>Embryophyta</taxon>
        <taxon>Tracheophyta</taxon>
        <taxon>Spermatophyta</taxon>
        <taxon>Magnoliopsida</taxon>
        <taxon>Liliopsida</taxon>
        <taxon>Poales</taxon>
        <taxon>Poaceae</taxon>
        <taxon>PACMAD clade</taxon>
        <taxon>Panicoideae</taxon>
        <taxon>Andropogonodae</taxon>
        <taxon>Andropogoneae</taxon>
        <taxon>Tripsacinae</taxon>
        <taxon>Zea</taxon>
    </lineage>
</organism>
<dbReference type="PANTHER" id="PTHR47370">
    <property type="entry name" value="ACYL-COA N-ACYLTRANSFERASES (NAT) SUPERFAMILY PROTEIN"/>
    <property type="match status" value="1"/>
</dbReference>
<dbReference type="ExpressionAtlas" id="A0A1D6HRK6">
    <property type="expression patterns" value="baseline and differential"/>
</dbReference>
<dbReference type="SUPFAM" id="SSF55729">
    <property type="entry name" value="Acyl-CoA N-acyltransferases (Nat)"/>
    <property type="match status" value="1"/>
</dbReference>
<dbReference type="PANTHER" id="PTHR47370:SF10">
    <property type="entry name" value="N-ACETYLTRANSFERASE HLS1-RELATED"/>
    <property type="match status" value="1"/>
</dbReference>
<name>A0A1D6HRK6_MAIZE</name>
<dbReference type="OMA" id="WRGVEGF"/>
<dbReference type="eggNOG" id="ENOG502QQCN">
    <property type="taxonomic scope" value="Eukaryota"/>
</dbReference>
<dbReference type="EMBL" id="CM007650">
    <property type="protein sequence ID" value="ONM51118.1"/>
    <property type="molecule type" value="Genomic_DNA"/>
</dbReference>